<comment type="caution">
    <text evidence="5">The sequence shown here is derived from an EMBL/GenBank/DDBJ whole genome shotgun (WGS) entry which is preliminary data.</text>
</comment>
<dbReference type="GO" id="GO:1901982">
    <property type="term" value="F:maltose binding"/>
    <property type="evidence" value="ECO:0007669"/>
    <property type="project" value="TreeGrafter"/>
</dbReference>
<feature type="signal peptide" evidence="4">
    <location>
        <begin position="1"/>
        <end position="19"/>
    </location>
</feature>
<evidence type="ECO:0000313" key="6">
    <source>
        <dbReference type="Proteomes" id="UP000315759"/>
    </source>
</evidence>
<protein>
    <submittedName>
        <fullName evidence="5">Extracellular solute-binding protein</fullName>
    </submittedName>
</protein>
<organism evidence="5 6">
    <name type="scientific">Mycolicibacterium hodleri</name>
    <dbReference type="NCBI Taxonomy" id="49897"/>
    <lineage>
        <taxon>Bacteria</taxon>
        <taxon>Bacillati</taxon>
        <taxon>Actinomycetota</taxon>
        <taxon>Actinomycetes</taxon>
        <taxon>Mycobacteriales</taxon>
        <taxon>Mycobacteriaceae</taxon>
        <taxon>Mycolicibacterium</taxon>
    </lineage>
</organism>
<dbReference type="GO" id="GO:0015768">
    <property type="term" value="P:maltose transport"/>
    <property type="evidence" value="ECO:0007669"/>
    <property type="project" value="TreeGrafter"/>
</dbReference>
<accession>A0A544VRJ8</accession>
<reference evidence="5 6" key="1">
    <citation type="submission" date="2018-10" db="EMBL/GenBank/DDBJ databases">
        <title>Draft genome of Mycobacterium hodleri strain B.</title>
        <authorList>
            <person name="Amande T.J."/>
            <person name="Mcgenity T.J."/>
        </authorList>
    </citation>
    <scope>NUCLEOTIDE SEQUENCE [LARGE SCALE GENOMIC DNA]</scope>
    <source>
        <strain evidence="5 6">B</strain>
    </source>
</reference>
<evidence type="ECO:0000256" key="4">
    <source>
        <dbReference type="SAM" id="SignalP"/>
    </source>
</evidence>
<name>A0A544VRJ8_9MYCO</name>
<dbReference type="PROSITE" id="PS51257">
    <property type="entry name" value="PROKAR_LIPOPROTEIN"/>
    <property type="match status" value="1"/>
</dbReference>
<dbReference type="GO" id="GO:0042956">
    <property type="term" value="P:maltodextrin transmembrane transport"/>
    <property type="evidence" value="ECO:0007669"/>
    <property type="project" value="TreeGrafter"/>
</dbReference>
<dbReference type="PANTHER" id="PTHR30061:SF50">
    <property type="entry name" value="MALTOSE_MALTODEXTRIN-BINDING PERIPLASMIC PROTEIN"/>
    <property type="match status" value="1"/>
</dbReference>
<dbReference type="PANTHER" id="PTHR30061">
    <property type="entry name" value="MALTOSE-BINDING PERIPLASMIC PROTEIN"/>
    <property type="match status" value="1"/>
</dbReference>
<keyword evidence="2" id="KW-0813">Transport</keyword>
<evidence type="ECO:0000256" key="2">
    <source>
        <dbReference type="ARBA" id="ARBA00022448"/>
    </source>
</evidence>
<proteinExistence type="inferred from homology"/>
<sequence>MERRLLGATALASVALALAGCGADRGVAQDPNARVTTLSILDYYNNQPDKTLVQAGLDTCATKLGVTLSREVVPGADLISKILQRASSDTLPDVMMVDNPEVKQIAAAGALAPLGDYGVTADGFAPGIVDATSLDGKLYGLAPVVNTIALMYNTEMLAEAGISPPTTWAELRDAAKKLTTPDHYGIAFSANATYEGSWQFLPAMWTNGGDETDLKSPQVAEALQLWTDLVNQGSASRSVLNWTQGDVKDQFVAGKAAMMLNGPWQFPALDKFPDLKWSVATFPVNRPGQTVTTPLGGEAWTVPITGKPASQRVAAQFVACLNSPEQQMEFARTRFAVPTRTDLLPQFAAEVPSMAAFTKQVATARARTGKLSTSWPKAATAMYTAIQLALTDQSTPAEAFRQADES</sequence>
<keyword evidence="6" id="KW-1185">Reference proteome</keyword>
<comment type="similarity">
    <text evidence="1">Belongs to the bacterial solute-binding protein 1 family.</text>
</comment>
<dbReference type="GO" id="GO:0055052">
    <property type="term" value="C:ATP-binding cassette (ABC) transporter complex, substrate-binding subunit-containing"/>
    <property type="evidence" value="ECO:0007669"/>
    <property type="project" value="TreeGrafter"/>
</dbReference>
<dbReference type="Gene3D" id="3.40.190.10">
    <property type="entry name" value="Periplasmic binding protein-like II"/>
    <property type="match status" value="2"/>
</dbReference>
<dbReference type="AlphaFoldDB" id="A0A544VRJ8"/>
<gene>
    <name evidence="5" type="ORF">D8S82_31230</name>
</gene>
<dbReference type="SUPFAM" id="SSF53850">
    <property type="entry name" value="Periplasmic binding protein-like II"/>
    <property type="match status" value="1"/>
</dbReference>
<evidence type="ECO:0000256" key="1">
    <source>
        <dbReference type="ARBA" id="ARBA00008520"/>
    </source>
</evidence>
<dbReference type="InterPro" id="IPR006059">
    <property type="entry name" value="SBP"/>
</dbReference>
<evidence type="ECO:0000313" key="5">
    <source>
        <dbReference type="EMBL" id="TQR82613.1"/>
    </source>
</evidence>
<dbReference type="Pfam" id="PF13416">
    <property type="entry name" value="SBP_bac_8"/>
    <property type="match status" value="1"/>
</dbReference>
<dbReference type="Proteomes" id="UP000315759">
    <property type="component" value="Unassembled WGS sequence"/>
</dbReference>
<dbReference type="RefSeq" id="WP_142555812.1">
    <property type="nucleotide sequence ID" value="NZ_VIFX01000066.1"/>
</dbReference>
<feature type="chain" id="PRO_5038863948" evidence="4">
    <location>
        <begin position="20"/>
        <end position="406"/>
    </location>
</feature>
<dbReference type="EMBL" id="VIFX01000066">
    <property type="protein sequence ID" value="TQR82613.1"/>
    <property type="molecule type" value="Genomic_DNA"/>
</dbReference>
<evidence type="ECO:0000256" key="3">
    <source>
        <dbReference type="ARBA" id="ARBA00022729"/>
    </source>
</evidence>
<keyword evidence="3 4" id="KW-0732">Signal</keyword>